<protein>
    <recommendedName>
        <fullName evidence="3 18">FAD:protein FMN transferase</fullName>
        <ecNumber evidence="2 18">2.7.1.180</ecNumber>
    </recommendedName>
    <alternativeName>
        <fullName evidence="15 18">Flavin transferase</fullName>
    </alternativeName>
</protein>
<dbReference type="AlphaFoldDB" id="A4A898"/>
<dbReference type="PIRSF" id="PIRSF006268">
    <property type="entry name" value="ApbE"/>
    <property type="match status" value="1"/>
</dbReference>
<gene>
    <name evidence="21" type="ORF">KT71_15049</name>
</gene>
<comment type="cofactor">
    <cofactor evidence="19">
        <name>Mg(2+)</name>
        <dbReference type="ChEBI" id="CHEBI:18420"/>
    </cofactor>
    <cofactor evidence="19">
        <name>Mn(2+)</name>
        <dbReference type="ChEBI" id="CHEBI:29035"/>
    </cofactor>
    <text evidence="19">Magnesium. Can also use manganese.</text>
</comment>
<keyword evidence="14 20" id="KW-0449">Lipoprotein</keyword>
<dbReference type="GO" id="GO:0016740">
    <property type="term" value="F:transferase activity"/>
    <property type="evidence" value="ECO:0007669"/>
    <property type="project" value="UniProtKB-UniRule"/>
</dbReference>
<dbReference type="PANTHER" id="PTHR30040:SF2">
    <property type="entry name" value="FAD:PROTEIN FMN TRANSFERASE"/>
    <property type="match status" value="1"/>
</dbReference>
<comment type="similarity">
    <text evidence="1 18 20">Belongs to the ApbE family.</text>
</comment>
<proteinExistence type="inferred from homology"/>
<accession>A4A898</accession>
<evidence type="ECO:0000256" key="19">
    <source>
        <dbReference type="PIRSR" id="PIRSR006268-2"/>
    </source>
</evidence>
<evidence type="ECO:0000256" key="16">
    <source>
        <dbReference type="ARBA" id="ARBA00048540"/>
    </source>
</evidence>
<evidence type="ECO:0000256" key="18">
    <source>
        <dbReference type="PIRNR" id="PIRNR006268"/>
    </source>
</evidence>
<dbReference type="eggNOG" id="COG1477">
    <property type="taxonomic scope" value="Bacteria"/>
</dbReference>
<dbReference type="PANTHER" id="PTHR30040">
    <property type="entry name" value="THIAMINE BIOSYNTHESIS LIPOPROTEIN APBE"/>
    <property type="match status" value="1"/>
</dbReference>
<evidence type="ECO:0000256" key="8">
    <source>
        <dbReference type="ARBA" id="ARBA00022723"/>
    </source>
</evidence>
<keyword evidence="4" id="KW-1003">Cell membrane</keyword>
<dbReference type="Proteomes" id="UP000019205">
    <property type="component" value="Chromosome"/>
</dbReference>
<evidence type="ECO:0000256" key="13">
    <source>
        <dbReference type="ARBA" id="ARBA00023139"/>
    </source>
</evidence>
<keyword evidence="10 18" id="KW-0274">FAD</keyword>
<dbReference type="GO" id="GO:0005886">
    <property type="term" value="C:plasma membrane"/>
    <property type="evidence" value="ECO:0007669"/>
    <property type="project" value="UniProtKB-SubCell"/>
</dbReference>
<dbReference type="InterPro" id="IPR024932">
    <property type="entry name" value="ApbE"/>
</dbReference>
<reference evidence="21 22" key="1">
    <citation type="journal article" date="2007" name="Proc. Natl. Acad. Sci. U.S.A.">
        <title>Characterization of a marine gammaproteobacterium capable of aerobic anoxygenic photosynthesis.</title>
        <authorList>
            <person name="Fuchs B.M."/>
            <person name="Spring S."/>
            <person name="Teeling H."/>
            <person name="Quast C."/>
            <person name="Wulf J."/>
            <person name="Schattenhofer M."/>
            <person name="Yan S."/>
            <person name="Ferriera S."/>
            <person name="Johnson J."/>
            <person name="Glockner F.O."/>
            <person name="Amann R."/>
        </authorList>
    </citation>
    <scope>NUCLEOTIDE SEQUENCE [LARGE SCALE GENOMIC DNA]</scope>
    <source>
        <strain evidence="21">KT71</strain>
    </source>
</reference>
<comment type="subcellular location">
    <subcellularLocation>
        <location evidence="17 20">Cell inner membrane</location>
        <topology evidence="17 20">Lipid-anchor</topology>
        <orientation evidence="17 20">Periplasmic side</orientation>
    </subcellularLocation>
</comment>
<dbReference type="Gene3D" id="3.10.520.10">
    <property type="entry name" value="ApbE-like domains"/>
    <property type="match status" value="1"/>
</dbReference>
<evidence type="ECO:0000256" key="17">
    <source>
        <dbReference type="ARBA" id="ARBA00060485"/>
    </source>
</evidence>
<comment type="caution">
    <text evidence="21">The sequence shown here is derived from an EMBL/GenBank/DDBJ whole genome shotgun (WGS) entry which is preliminary data.</text>
</comment>
<reference evidence="21 22" key="2">
    <citation type="journal article" date="2009" name="PLoS ONE">
        <title>The photosynthetic apparatus and its regulation in the aerobic gammaproteobacterium Congregibacter litoralis gen. nov., sp. nov.</title>
        <authorList>
            <person name="Spring S."/>
            <person name="Lunsdorf H."/>
            <person name="Fuchs B.M."/>
            <person name="Tindall B.J."/>
        </authorList>
    </citation>
    <scope>NUCLEOTIDE SEQUENCE [LARGE SCALE GENOMIC DNA]</scope>
    <source>
        <strain evidence="21">KT71</strain>
    </source>
</reference>
<dbReference type="InterPro" id="IPR003374">
    <property type="entry name" value="ApbE-like_sf"/>
</dbReference>
<evidence type="ECO:0000313" key="22">
    <source>
        <dbReference type="Proteomes" id="UP000019205"/>
    </source>
</evidence>
<dbReference type="STRING" id="314285.KT71_15049"/>
<feature type="binding site" evidence="19">
    <location>
        <position position="303"/>
    </location>
    <ligand>
        <name>Mg(2+)</name>
        <dbReference type="ChEBI" id="CHEBI:18420"/>
    </ligand>
</feature>
<evidence type="ECO:0000256" key="2">
    <source>
        <dbReference type="ARBA" id="ARBA00011955"/>
    </source>
</evidence>
<evidence type="ECO:0000256" key="6">
    <source>
        <dbReference type="ARBA" id="ARBA00022630"/>
    </source>
</evidence>
<keyword evidence="12" id="KW-0472">Membrane</keyword>
<dbReference type="FunFam" id="3.10.520.10:FF:000001">
    <property type="entry name" value="FAD:protein FMN transferase"/>
    <property type="match status" value="1"/>
</dbReference>
<dbReference type="EMBL" id="AAOA02000001">
    <property type="protein sequence ID" value="EAQ97893.1"/>
    <property type="molecule type" value="Genomic_DNA"/>
</dbReference>
<comment type="function">
    <text evidence="20">Flavin transferase that catalyzes the transfer of the FMN moiety of FAD and its covalent binding to the hydroxyl group of a threonine residue in a target flavoprotein.</text>
</comment>
<keyword evidence="5 20" id="KW-0997">Cell inner membrane</keyword>
<feature type="binding site" evidence="19">
    <location>
        <position position="299"/>
    </location>
    <ligand>
        <name>Mg(2+)</name>
        <dbReference type="ChEBI" id="CHEBI:18420"/>
    </ligand>
</feature>
<dbReference type="Pfam" id="PF02424">
    <property type="entry name" value="ApbE"/>
    <property type="match status" value="1"/>
</dbReference>
<feature type="chain" id="PRO_5005967764" description="FAD:protein FMN transferase" evidence="20">
    <location>
        <begin position="22"/>
        <end position="356"/>
    </location>
</feature>
<evidence type="ECO:0000256" key="3">
    <source>
        <dbReference type="ARBA" id="ARBA00016337"/>
    </source>
</evidence>
<evidence type="ECO:0000256" key="7">
    <source>
        <dbReference type="ARBA" id="ARBA00022679"/>
    </source>
</evidence>
<evidence type="ECO:0000256" key="15">
    <source>
        <dbReference type="ARBA" id="ARBA00031306"/>
    </source>
</evidence>
<keyword evidence="11 18" id="KW-0460">Magnesium</keyword>
<keyword evidence="13" id="KW-0564">Palmitate</keyword>
<dbReference type="EC" id="2.7.1.180" evidence="2 18"/>
<dbReference type="OrthoDB" id="9778595at2"/>
<comment type="catalytic activity">
    <reaction evidence="16 18 20">
        <text>L-threonyl-[protein] + FAD = FMN-L-threonyl-[protein] + AMP + H(+)</text>
        <dbReference type="Rhea" id="RHEA:36847"/>
        <dbReference type="Rhea" id="RHEA-COMP:11060"/>
        <dbReference type="Rhea" id="RHEA-COMP:11061"/>
        <dbReference type="ChEBI" id="CHEBI:15378"/>
        <dbReference type="ChEBI" id="CHEBI:30013"/>
        <dbReference type="ChEBI" id="CHEBI:57692"/>
        <dbReference type="ChEBI" id="CHEBI:74257"/>
        <dbReference type="ChEBI" id="CHEBI:456215"/>
        <dbReference type="EC" id="2.7.1.180"/>
    </reaction>
</comment>
<evidence type="ECO:0000256" key="4">
    <source>
        <dbReference type="ARBA" id="ARBA00022475"/>
    </source>
</evidence>
<evidence type="ECO:0000256" key="12">
    <source>
        <dbReference type="ARBA" id="ARBA00023136"/>
    </source>
</evidence>
<sequence>MHPGFRFFAAAIATVATVATAFLLSACDSGPQRVVLNGATMGTTWSVIYASPEKAGATVSPVELRALIEGELEAINQALSTYIPDSEISRLNAAQGPASVTLSPRFARVLDAALSLSNVTEGAYDVTVGPLVELWGFGTRSREGTPPSDAEIDEAMARVGSRKLSWDAGRATLGRPAGMRIDLSSIAKGYAVDELSALLAEQGIANSLVEIGGELRASGVRPEGSLWRLAVESPDPSKARFIEAIAVSDAAVATSGDYRNYFEYEGRRYSHLVDPRTGYPVAHDLVSVTVVHKNCMIADALATALIVLGQEAALALAEREGIAAHFVSRGDDGLEVHYTPAFESYRQSSQADAAKM</sequence>
<evidence type="ECO:0000313" key="21">
    <source>
        <dbReference type="EMBL" id="EAQ97893.1"/>
    </source>
</evidence>
<keyword evidence="22" id="KW-1185">Reference proteome</keyword>
<keyword evidence="9 20" id="KW-0732">Signal</keyword>
<evidence type="ECO:0000256" key="9">
    <source>
        <dbReference type="ARBA" id="ARBA00022729"/>
    </source>
</evidence>
<dbReference type="SUPFAM" id="SSF143631">
    <property type="entry name" value="ApbE-like"/>
    <property type="match status" value="1"/>
</dbReference>
<keyword evidence="8 18" id="KW-0479">Metal-binding</keyword>
<dbReference type="PROSITE" id="PS51257">
    <property type="entry name" value="PROKAR_LIPOPROTEIN"/>
    <property type="match status" value="1"/>
</dbReference>
<evidence type="ECO:0000256" key="1">
    <source>
        <dbReference type="ARBA" id="ARBA00008282"/>
    </source>
</evidence>
<keyword evidence="7 18" id="KW-0808">Transferase</keyword>
<dbReference type="HOGENOM" id="CLU_044403_0_0_6"/>
<keyword evidence="6 18" id="KW-0285">Flavoprotein</keyword>
<evidence type="ECO:0000256" key="11">
    <source>
        <dbReference type="ARBA" id="ARBA00022842"/>
    </source>
</evidence>
<evidence type="ECO:0000256" key="14">
    <source>
        <dbReference type="ARBA" id="ARBA00023288"/>
    </source>
</evidence>
<feature type="binding site" evidence="19">
    <location>
        <position position="185"/>
    </location>
    <ligand>
        <name>Mg(2+)</name>
        <dbReference type="ChEBI" id="CHEBI:18420"/>
    </ligand>
</feature>
<evidence type="ECO:0000256" key="10">
    <source>
        <dbReference type="ARBA" id="ARBA00022827"/>
    </source>
</evidence>
<dbReference type="GO" id="GO:0046872">
    <property type="term" value="F:metal ion binding"/>
    <property type="evidence" value="ECO:0007669"/>
    <property type="project" value="UniProtKB-UniRule"/>
</dbReference>
<evidence type="ECO:0000256" key="20">
    <source>
        <dbReference type="RuleBase" id="RU363002"/>
    </source>
</evidence>
<feature type="signal peptide" evidence="20">
    <location>
        <begin position="1"/>
        <end position="21"/>
    </location>
</feature>
<name>A4A898_9GAMM</name>
<evidence type="ECO:0000256" key="5">
    <source>
        <dbReference type="ARBA" id="ARBA00022519"/>
    </source>
</evidence>
<organism evidence="21 22">
    <name type="scientific">Congregibacter litoralis KT71</name>
    <dbReference type="NCBI Taxonomy" id="314285"/>
    <lineage>
        <taxon>Bacteria</taxon>
        <taxon>Pseudomonadati</taxon>
        <taxon>Pseudomonadota</taxon>
        <taxon>Gammaproteobacteria</taxon>
        <taxon>Cellvibrionales</taxon>
        <taxon>Halieaceae</taxon>
        <taxon>Congregibacter</taxon>
    </lineage>
</organism>